<protein>
    <submittedName>
        <fullName evidence="3">Uncharacterized protein</fullName>
    </submittedName>
</protein>
<feature type="compositionally biased region" description="Acidic residues" evidence="1">
    <location>
        <begin position="356"/>
        <end position="365"/>
    </location>
</feature>
<evidence type="ECO:0000313" key="3">
    <source>
        <dbReference type="EMBL" id="MFC5054654.1"/>
    </source>
</evidence>
<keyword evidence="2" id="KW-0812">Transmembrane</keyword>
<sequence length="373" mass="40275">MSDDTTEVLPAATACLVLPALVGVAAGWPVWVVVAVVCALLATTAAVIRQRRYRRGQRALLAEHLDPGEERVTAPPPPPEVEPQEWEITPVTLPSAVPDYRFTFGCVVRWSPRPHGFGHAAPDAVAADAVIRRARSISARCHPEDDGAVHAVAAALGEPEADPGQHVLAWATDVRLDVAPEDREHLRREAEVRKRRHAWEQEVAAERAVRAYLGEEVLTSTGSAVVWWLARNTDEVRETVDLIGTLARLSAAAGDREVGRFPEHPGGTALDGKPFAPVPFGVNGSGVNGSGANGGAVPCDDLLPAPDDDRALFGSQLADLLERHDEVDRAHQARYRYGVPDLGAEEPWPFPPPERPDDEPRDEPDDGRPGDGR</sequence>
<gene>
    <name evidence="3" type="ORF">ACFPFM_12930</name>
</gene>
<dbReference type="Proteomes" id="UP001595833">
    <property type="component" value="Unassembled WGS sequence"/>
</dbReference>
<comment type="caution">
    <text evidence="3">The sequence shown here is derived from an EMBL/GenBank/DDBJ whole genome shotgun (WGS) entry which is preliminary data.</text>
</comment>
<feature type="region of interest" description="Disordered" evidence="1">
    <location>
        <begin position="332"/>
        <end position="373"/>
    </location>
</feature>
<dbReference type="EMBL" id="JBHSJB010000011">
    <property type="protein sequence ID" value="MFC5054654.1"/>
    <property type="molecule type" value="Genomic_DNA"/>
</dbReference>
<proteinExistence type="predicted"/>
<keyword evidence="4" id="KW-1185">Reference proteome</keyword>
<feature type="region of interest" description="Disordered" evidence="1">
    <location>
        <begin position="64"/>
        <end position="84"/>
    </location>
</feature>
<organism evidence="3 4">
    <name type="scientific">Saccharothrix xinjiangensis</name>
    <dbReference type="NCBI Taxonomy" id="204798"/>
    <lineage>
        <taxon>Bacteria</taxon>
        <taxon>Bacillati</taxon>
        <taxon>Actinomycetota</taxon>
        <taxon>Actinomycetes</taxon>
        <taxon>Pseudonocardiales</taxon>
        <taxon>Pseudonocardiaceae</taxon>
        <taxon>Saccharothrix</taxon>
    </lineage>
</organism>
<reference evidence="4" key="1">
    <citation type="journal article" date="2019" name="Int. J. Syst. Evol. Microbiol.">
        <title>The Global Catalogue of Microorganisms (GCM) 10K type strain sequencing project: providing services to taxonomists for standard genome sequencing and annotation.</title>
        <authorList>
            <consortium name="The Broad Institute Genomics Platform"/>
            <consortium name="The Broad Institute Genome Sequencing Center for Infectious Disease"/>
            <person name="Wu L."/>
            <person name="Ma J."/>
        </authorList>
    </citation>
    <scope>NUCLEOTIDE SEQUENCE [LARGE SCALE GENOMIC DNA]</scope>
    <source>
        <strain evidence="4">KCTC 12848</strain>
    </source>
</reference>
<feature type="transmembrane region" description="Helical" evidence="2">
    <location>
        <begin position="28"/>
        <end position="48"/>
    </location>
</feature>
<keyword evidence="2" id="KW-0472">Membrane</keyword>
<evidence type="ECO:0000256" key="1">
    <source>
        <dbReference type="SAM" id="MobiDB-lite"/>
    </source>
</evidence>
<evidence type="ECO:0000256" key="2">
    <source>
        <dbReference type="SAM" id="Phobius"/>
    </source>
</evidence>
<name>A0ABV9XYY2_9PSEU</name>
<keyword evidence="2" id="KW-1133">Transmembrane helix</keyword>
<evidence type="ECO:0000313" key="4">
    <source>
        <dbReference type="Proteomes" id="UP001595833"/>
    </source>
</evidence>
<dbReference type="RefSeq" id="WP_344034039.1">
    <property type="nucleotide sequence ID" value="NZ_BAAAKE010000001.1"/>
</dbReference>
<accession>A0ABV9XYY2</accession>